<feature type="region of interest" description="Disordered" evidence="1">
    <location>
        <begin position="255"/>
        <end position="277"/>
    </location>
</feature>
<dbReference type="Pfam" id="PF04252">
    <property type="entry name" value="SFM1-like"/>
    <property type="match status" value="1"/>
</dbReference>
<protein>
    <recommendedName>
        <fullName evidence="4">DUF431-domain-containing protein</fullName>
    </recommendedName>
</protein>
<feature type="compositionally biased region" description="Low complexity" evidence="1">
    <location>
        <begin position="258"/>
        <end position="274"/>
    </location>
</feature>
<accession>A0AAN6JI27</accession>
<dbReference type="EMBL" id="JAPDMQ010000458">
    <property type="protein sequence ID" value="KAK0524289.1"/>
    <property type="molecule type" value="Genomic_DNA"/>
</dbReference>
<evidence type="ECO:0000313" key="3">
    <source>
        <dbReference type="Proteomes" id="UP001176521"/>
    </source>
</evidence>
<feature type="region of interest" description="Disordered" evidence="1">
    <location>
        <begin position="1"/>
        <end position="43"/>
    </location>
</feature>
<sequence length="297" mass="31775">MAASSTEPGSSAASLLGSGSGSAPARSRPARPEYFVEHMEEDDPDAPDVFPQWALLDTVHFTSLSRASIASLESQLASATSTTSAAAFQLHSDSVMTVAAARGVEKSQICLLDPKAPRALTFRDFRRSATDATASDGSSGEVDTVDGPFDWFLFGGILGDDPPRDRTASLRELGFPRRHLGGVQMTTDTALGVTKRVVEDDFRLNLPDSQADEGHASRAEGGNRVTQAFTWVDQPELKFGPGEAVEMPFRYMAEQPDSSAQASAGTDASTTAATLRPLMPPGMRALIRKDLDRCFEF</sequence>
<evidence type="ECO:0000313" key="2">
    <source>
        <dbReference type="EMBL" id="KAK0524289.1"/>
    </source>
</evidence>
<dbReference type="Proteomes" id="UP001176521">
    <property type="component" value="Unassembled WGS sequence"/>
</dbReference>
<name>A0AAN6JI27_9BASI</name>
<evidence type="ECO:0008006" key="4">
    <source>
        <dbReference type="Google" id="ProtNLM"/>
    </source>
</evidence>
<feature type="compositionally biased region" description="Low complexity" evidence="1">
    <location>
        <begin position="8"/>
        <end position="27"/>
    </location>
</feature>
<dbReference type="InterPro" id="IPR007364">
    <property type="entry name" value="SFM1-like"/>
</dbReference>
<dbReference type="AlphaFoldDB" id="A0AAN6JI27"/>
<evidence type="ECO:0000256" key="1">
    <source>
        <dbReference type="SAM" id="MobiDB-lite"/>
    </source>
</evidence>
<gene>
    <name evidence="2" type="ORF">OC842_005880</name>
</gene>
<proteinExistence type="predicted"/>
<reference evidence="2" key="1">
    <citation type="journal article" date="2023" name="PhytoFront">
        <title>Draft Genome Resources of Seven Strains of Tilletia horrida, Causal Agent of Kernel Smut of Rice.</title>
        <authorList>
            <person name="Khanal S."/>
            <person name="Antony Babu S."/>
            <person name="Zhou X.G."/>
        </authorList>
    </citation>
    <scope>NUCLEOTIDE SEQUENCE</scope>
    <source>
        <strain evidence="2">TX3</strain>
    </source>
</reference>
<comment type="caution">
    <text evidence="2">The sequence shown here is derived from an EMBL/GenBank/DDBJ whole genome shotgun (WGS) entry which is preliminary data.</text>
</comment>
<keyword evidence="3" id="KW-1185">Reference proteome</keyword>
<organism evidence="2 3">
    <name type="scientific">Tilletia horrida</name>
    <dbReference type="NCBI Taxonomy" id="155126"/>
    <lineage>
        <taxon>Eukaryota</taxon>
        <taxon>Fungi</taxon>
        <taxon>Dikarya</taxon>
        <taxon>Basidiomycota</taxon>
        <taxon>Ustilaginomycotina</taxon>
        <taxon>Exobasidiomycetes</taxon>
        <taxon>Tilletiales</taxon>
        <taxon>Tilletiaceae</taxon>
        <taxon>Tilletia</taxon>
    </lineage>
</organism>
<dbReference type="GO" id="GO:0035241">
    <property type="term" value="F:protein-arginine omega-N monomethyltransferase activity"/>
    <property type="evidence" value="ECO:0007669"/>
    <property type="project" value="TreeGrafter"/>
</dbReference>
<dbReference type="PANTHER" id="PTHR35517:SF1">
    <property type="entry name" value="PROTEIN ARGININE N-METHYLTRANSFERASE SFM1"/>
    <property type="match status" value="1"/>
</dbReference>
<dbReference type="PANTHER" id="PTHR35517">
    <property type="entry name" value="PROTEIN ARGININE N-METHYLTRANSFERASE SFM1"/>
    <property type="match status" value="1"/>
</dbReference>